<feature type="region of interest" description="Disordered" evidence="1">
    <location>
        <begin position="204"/>
        <end position="266"/>
    </location>
</feature>
<feature type="compositionally biased region" description="Polar residues" evidence="1">
    <location>
        <begin position="462"/>
        <end position="496"/>
    </location>
</feature>
<feature type="compositionally biased region" description="Low complexity" evidence="1">
    <location>
        <begin position="60"/>
        <end position="90"/>
    </location>
</feature>
<gene>
    <name evidence="2" type="ORF">DMAD_11186</name>
</gene>
<dbReference type="Proteomes" id="UP001500889">
    <property type="component" value="Chromosome U"/>
</dbReference>
<reference evidence="2 3" key="1">
    <citation type="submission" date="2024-02" db="EMBL/GenBank/DDBJ databases">
        <title>A chromosome-level genome assembly of Drosophila madeirensis, a fruit fly species endemic to Madeira island.</title>
        <authorList>
            <person name="Tomihara K."/>
            <person name="Llopart A."/>
            <person name="Yamamoto D."/>
        </authorList>
    </citation>
    <scope>NUCLEOTIDE SEQUENCE [LARGE SCALE GENOMIC DNA]</scope>
    <source>
        <strain evidence="2 3">RF1</strain>
    </source>
</reference>
<evidence type="ECO:0000256" key="1">
    <source>
        <dbReference type="SAM" id="MobiDB-lite"/>
    </source>
</evidence>
<evidence type="ECO:0000313" key="3">
    <source>
        <dbReference type="Proteomes" id="UP001500889"/>
    </source>
</evidence>
<feature type="compositionally biased region" description="Basic residues" evidence="1">
    <location>
        <begin position="638"/>
        <end position="647"/>
    </location>
</feature>
<feature type="region of interest" description="Disordered" evidence="1">
    <location>
        <begin position="60"/>
        <end position="91"/>
    </location>
</feature>
<protein>
    <submittedName>
        <fullName evidence="2">Cylicin-1-like</fullName>
    </submittedName>
</protein>
<dbReference type="AlphaFoldDB" id="A0AAU9FC49"/>
<keyword evidence="3" id="KW-1185">Reference proteome</keyword>
<sequence>MERGTPLVVQSDDGQGQHTIVIRLLQSPGPPYANGPTQCMPIPVTVHAIPLGMCTMPQQQHQQLAVEQQPRPSSPNHSSRISSDRQSSSREQPIHSCCCECATQDMPKLPSREGSRSSGQKRRRQVCHKVEYLLCPEDAIYGQQSATLCPCNRFSDVRGPAPCCGQYRCTDSDSQAEQEFKYSMENIPRKCTFQQVICPCQRAPNPQEEEEEETMSHISDEQALKGDLSEQSVALTSQENTVNENPEEQKTENAHRKDQSTNTYAQECPAAPDLEFIKTICESLGRAMVACATAAVEAASKMPPNAGKVRCSSNWETQDLSYFMEQTQETTATFERPMLSTPWVNTQSSINTKNNSFPGASSPGKDSAYTLRSIGQQLDVSDSQLGIKPPSASTLTKVIPDDVAAVNLDPKHSARSSVDSAKERKSNRTPRASIQSTKSSASDAQRKSCASASGSVRKCTPRCSNQSTQSSAIVAKSQCSRQQTDQETSPHGSLSATERKNSSHESIQTAVPLASAAEQRSPPPAAEPKECAGNAAEPKDFPGESIKNGQSTASAAEREDSPRECIESGISTASAAERQDSPSAAIHSARASSNTAVQKKSSPRVSRAPSLASRKGSAVVKPGAGNRSSNGGAPSNKLMKKAKKRKPKEPNQRKPSTVPSLVKENPKNKDAKRKVSTASVKECPILKPLKCCVPCKYVAYCCCHAPPNAPKPMHSSCRPWFC</sequence>
<evidence type="ECO:0000313" key="2">
    <source>
        <dbReference type="EMBL" id="BFF93311.1"/>
    </source>
</evidence>
<feature type="compositionally biased region" description="Polar residues" evidence="1">
    <location>
        <begin position="229"/>
        <end position="244"/>
    </location>
</feature>
<feature type="compositionally biased region" description="Basic and acidic residues" evidence="1">
    <location>
        <begin position="214"/>
        <end position="228"/>
    </location>
</feature>
<dbReference type="EMBL" id="AP029264">
    <property type="protein sequence ID" value="BFF93311.1"/>
    <property type="molecule type" value="Genomic_DNA"/>
</dbReference>
<feature type="compositionally biased region" description="Polar residues" evidence="1">
    <location>
        <begin position="429"/>
        <end position="454"/>
    </location>
</feature>
<feature type="compositionally biased region" description="Basic and acidic residues" evidence="1">
    <location>
        <begin position="247"/>
        <end position="259"/>
    </location>
</feature>
<feature type="compositionally biased region" description="Polar residues" evidence="1">
    <location>
        <begin position="590"/>
        <end position="604"/>
    </location>
</feature>
<organism evidence="2 3">
    <name type="scientific">Drosophila madeirensis</name>
    <name type="common">Fruit fly</name>
    <dbReference type="NCBI Taxonomy" id="30013"/>
    <lineage>
        <taxon>Eukaryota</taxon>
        <taxon>Metazoa</taxon>
        <taxon>Ecdysozoa</taxon>
        <taxon>Arthropoda</taxon>
        <taxon>Hexapoda</taxon>
        <taxon>Insecta</taxon>
        <taxon>Pterygota</taxon>
        <taxon>Neoptera</taxon>
        <taxon>Endopterygota</taxon>
        <taxon>Diptera</taxon>
        <taxon>Brachycera</taxon>
        <taxon>Muscomorpha</taxon>
        <taxon>Ephydroidea</taxon>
        <taxon>Drosophilidae</taxon>
        <taxon>Drosophila</taxon>
        <taxon>Sophophora</taxon>
    </lineage>
</organism>
<feature type="region of interest" description="Disordered" evidence="1">
    <location>
        <begin position="406"/>
        <end position="677"/>
    </location>
</feature>
<accession>A0AAU9FC49</accession>
<proteinExistence type="predicted"/>
<feature type="compositionally biased region" description="Basic and acidic residues" evidence="1">
    <location>
        <begin position="556"/>
        <end position="566"/>
    </location>
</feature>
<name>A0AAU9FC49_DROMD</name>